<organism evidence="2 3">
    <name type="scientific">Niastella koreensis</name>
    <dbReference type="NCBI Taxonomy" id="354356"/>
    <lineage>
        <taxon>Bacteria</taxon>
        <taxon>Pseudomonadati</taxon>
        <taxon>Bacteroidota</taxon>
        <taxon>Chitinophagia</taxon>
        <taxon>Chitinophagales</taxon>
        <taxon>Chitinophagaceae</taxon>
        <taxon>Niastella</taxon>
    </lineage>
</organism>
<sequence>MQILENFKGYLQTDGYVTYDVLDKGPIVILTHCMAHGRRMFNEALDNDNDRASYALNEIQKLRV</sequence>
<comment type="caution">
    <text evidence="2">The sequence shown here is derived from an EMBL/GenBank/DDBJ whole genome shotgun (WGS) entry which is preliminary data.</text>
</comment>
<evidence type="ECO:0000313" key="2">
    <source>
        <dbReference type="EMBL" id="OQP42619.1"/>
    </source>
</evidence>
<keyword evidence="3" id="KW-1185">Reference proteome</keyword>
<dbReference type="InterPro" id="IPR004291">
    <property type="entry name" value="Transposase_IS66_central"/>
</dbReference>
<evidence type="ECO:0000259" key="1">
    <source>
        <dbReference type="Pfam" id="PF03050"/>
    </source>
</evidence>
<name>A0ABX3NQ78_9BACT</name>
<dbReference type="Pfam" id="PF03050">
    <property type="entry name" value="DDE_Tnp_IS66"/>
    <property type="match status" value="1"/>
</dbReference>
<accession>A0ABX3NQ78</accession>
<proteinExistence type="predicted"/>
<dbReference type="Proteomes" id="UP000192277">
    <property type="component" value="Unassembled WGS sequence"/>
</dbReference>
<reference evidence="2 3" key="1">
    <citation type="submission" date="2016-04" db="EMBL/GenBank/DDBJ databases">
        <authorList>
            <person name="Chen L."/>
            <person name="Zhuang W."/>
            <person name="Wang G."/>
        </authorList>
    </citation>
    <scope>NUCLEOTIDE SEQUENCE [LARGE SCALE GENOMIC DNA]</scope>
    <source>
        <strain evidence="3">GR20</strain>
    </source>
</reference>
<evidence type="ECO:0000313" key="3">
    <source>
        <dbReference type="Proteomes" id="UP000192277"/>
    </source>
</evidence>
<feature type="domain" description="Transposase IS66 central" evidence="1">
    <location>
        <begin position="2"/>
        <end position="62"/>
    </location>
</feature>
<protein>
    <recommendedName>
        <fullName evidence="1">Transposase IS66 central domain-containing protein</fullName>
    </recommendedName>
</protein>
<dbReference type="EMBL" id="LWBO01000044">
    <property type="protein sequence ID" value="OQP42619.1"/>
    <property type="molecule type" value="Genomic_DNA"/>
</dbReference>
<gene>
    <name evidence="2" type="ORF">A4D02_13725</name>
</gene>